<feature type="compositionally biased region" description="Pro residues" evidence="1">
    <location>
        <begin position="252"/>
        <end position="268"/>
    </location>
</feature>
<dbReference type="GeneID" id="89968700"/>
<dbReference type="InterPro" id="IPR046529">
    <property type="entry name" value="DUF6594"/>
</dbReference>
<sequence length="573" mass="61980">MAPIELPTGRRSYLNTAPLPDIHDPNWIPMLGGAAFQPPSPTVEKELSPYQNASFPPSASFSLFPNQATSPKPRPGISHNYSKSSLAPESVSSESRPQSPQEPVEPVPVISEAVRAGHPERLGHHRRPTSMGGASIEEKISVGTETPGEMISGSSTDGTSSVVEDQAASNPETTLDEAMISPSSRSSMTSTRKGSVFPPTSKYNRKPVSMAHSIAPSMGRPSFVPSLPQTPAESPRLGPTVPVIPAATPVAQLPPSPRLIPSEPPPEPESTTPKLHAMKSSASERRQRALHSHPSNISLRSRRNSSSDDAEIISKPPSVRHKPRKSTDSRPTTPRSTIYDSQTPTPAPTAPLPQLPPQARRPSTHGNGPRKSPLLPSENPVPSLHQFKPSEHSELASFMTSENTVVFRRFDDVHVRLLLCLQDEIAQLEKEILELENPNSQGSASEKLLKRTRVLRELRKVVAEYDNMLSMWNKMKANSVDEKTSDDLKQWLEKPRDGTEAGLGIDVQQDLAWAQNSKDLSSISLKQEKAPSIKDMPTENKTPSMKNESGANTGGGGGGGGFLALFGCASKRK</sequence>
<accession>A0AAV9NQQ3</accession>
<feature type="compositionally biased region" description="Low complexity" evidence="1">
    <location>
        <begin position="152"/>
        <end position="165"/>
    </location>
</feature>
<dbReference type="RefSeq" id="XP_064711968.1">
    <property type="nucleotide sequence ID" value="XM_064844108.1"/>
</dbReference>
<proteinExistence type="predicted"/>
<evidence type="ECO:0000313" key="3">
    <source>
        <dbReference type="EMBL" id="KAK5064644.1"/>
    </source>
</evidence>
<dbReference type="Pfam" id="PF20237">
    <property type="entry name" value="DUF6594"/>
    <property type="match status" value="1"/>
</dbReference>
<feature type="compositionally biased region" description="Pro residues" evidence="1">
    <location>
        <begin position="345"/>
        <end position="356"/>
    </location>
</feature>
<feature type="compositionally biased region" description="Low complexity" evidence="1">
    <location>
        <begin position="181"/>
        <end position="195"/>
    </location>
</feature>
<feature type="compositionally biased region" description="Low complexity" evidence="1">
    <location>
        <begin position="82"/>
        <end position="114"/>
    </location>
</feature>
<keyword evidence="4" id="KW-1185">Reference proteome</keyword>
<feature type="compositionally biased region" description="Low complexity" evidence="1">
    <location>
        <begin position="53"/>
        <end position="62"/>
    </location>
</feature>
<feature type="compositionally biased region" description="Basic and acidic residues" evidence="1">
    <location>
        <begin position="526"/>
        <end position="538"/>
    </location>
</feature>
<feature type="domain" description="DUF6594" evidence="2">
    <location>
        <begin position="394"/>
        <end position="526"/>
    </location>
</feature>
<comment type="caution">
    <text evidence="3">The sequence shown here is derived from an EMBL/GenBank/DDBJ whole genome shotgun (WGS) entry which is preliminary data.</text>
</comment>
<protein>
    <recommendedName>
        <fullName evidence="2">DUF6594 domain-containing protein</fullName>
    </recommendedName>
</protein>
<feature type="compositionally biased region" description="Low complexity" evidence="1">
    <location>
        <begin position="239"/>
        <end position="251"/>
    </location>
</feature>
<feature type="region of interest" description="Disordered" evidence="1">
    <location>
        <begin position="37"/>
        <end position="387"/>
    </location>
</feature>
<dbReference type="AlphaFoldDB" id="A0AAV9NQQ3"/>
<reference evidence="3 4" key="1">
    <citation type="submission" date="2023-08" db="EMBL/GenBank/DDBJ databases">
        <title>Black Yeasts Isolated from many extreme environments.</title>
        <authorList>
            <person name="Coleine C."/>
            <person name="Stajich J.E."/>
            <person name="Selbmann L."/>
        </authorList>
    </citation>
    <scope>NUCLEOTIDE SEQUENCE [LARGE SCALE GENOMIC DNA]</scope>
    <source>
        <strain evidence="3 4">CCFEE 5792</strain>
    </source>
</reference>
<feature type="compositionally biased region" description="Polar residues" evidence="1">
    <location>
        <begin position="539"/>
        <end position="551"/>
    </location>
</feature>
<feature type="region of interest" description="Disordered" evidence="1">
    <location>
        <begin position="522"/>
        <end position="558"/>
    </location>
</feature>
<gene>
    <name evidence="3" type="ORF">LTR84_000478</name>
</gene>
<evidence type="ECO:0000256" key="1">
    <source>
        <dbReference type="SAM" id="MobiDB-lite"/>
    </source>
</evidence>
<dbReference type="EMBL" id="JAVRRD010000001">
    <property type="protein sequence ID" value="KAK5064644.1"/>
    <property type="molecule type" value="Genomic_DNA"/>
</dbReference>
<evidence type="ECO:0000259" key="2">
    <source>
        <dbReference type="Pfam" id="PF20237"/>
    </source>
</evidence>
<name>A0AAV9NQQ3_9EURO</name>
<organism evidence="3 4">
    <name type="scientific">Exophiala bonariae</name>
    <dbReference type="NCBI Taxonomy" id="1690606"/>
    <lineage>
        <taxon>Eukaryota</taxon>
        <taxon>Fungi</taxon>
        <taxon>Dikarya</taxon>
        <taxon>Ascomycota</taxon>
        <taxon>Pezizomycotina</taxon>
        <taxon>Eurotiomycetes</taxon>
        <taxon>Chaetothyriomycetidae</taxon>
        <taxon>Chaetothyriales</taxon>
        <taxon>Herpotrichiellaceae</taxon>
        <taxon>Exophiala</taxon>
    </lineage>
</organism>
<evidence type="ECO:0000313" key="4">
    <source>
        <dbReference type="Proteomes" id="UP001358417"/>
    </source>
</evidence>
<dbReference type="Proteomes" id="UP001358417">
    <property type="component" value="Unassembled WGS sequence"/>
</dbReference>